<keyword evidence="1" id="KW-0378">Hydrolase</keyword>
<dbReference type="Gene3D" id="3.40.50.1820">
    <property type="entry name" value="alpha/beta hydrolase"/>
    <property type="match status" value="1"/>
</dbReference>
<dbReference type="PANTHER" id="PTHR35602:SF3">
    <property type="entry name" value="ESTERASE YQIA"/>
    <property type="match status" value="1"/>
</dbReference>
<dbReference type="InterPro" id="IPR008886">
    <property type="entry name" value="UPF0227/Esterase_YqiA"/>
</dbReference>
<dbReference type="AlphaFoldDB" id="A0AAU7FER1"/>
<reference evidence="1" key="1">
    <citation type="submission" date="2024-05" db="EMBL/GenBank/DDBJ databases">
        <authorList>
            <person name="Yang L."/>
            <person name="Pan L."/>
        </authorList>
    </citation>
    <scope>NUCLEOTIDE SEQUENCE</scope>
    <source>
        <strain evidence="1">FCG-7</strain>
    </source>
</reference>
<gene>
    <name evidence="1" type="ORF">ABHF33_07650</name>
</gene>
<dbReference type="KEGG" id="cmav:ABHF33_07650"/>
<dbReference type="PANTHER" id="PTHR35602">
    <property type="entry name" value="ESTERASE YQIA-RELATED"/>
    <property type="match status" value="1"/>
</dbReference>
<evidence type="ECO:0000313" key="1">
    <source>
        <dbReference type="EMBL" id="XBM02128.1"/>
    </source>
</evidence>
<proteinExistence type="predicted"/>
<accession>A0AAU7FER1</accession>
<dbReference type="GO" id="GO:0016787">
    <property type="term" value="F:hydrolase activity"/>
    <property type="evidence" value="ECO:0007669"/>
    <property type="project" value="UniProtKB-KW"/>
</dbReference>
<sequence length="189" mass="21325">MTQLVYLHGFLSSPLSDKAQLTQQWMAQQGLADRLICPQIPMQPDAAIALIGSILQPLKGDFCVVGSSLGGFFATWAVEEFGGRAVLVNPAVRPYDLINQYLGPQENYYTGEIHQIDASFAVQLQQYERAPTRLSHYWLLTQEGDEVLDYRIGVDYYRGCLQTVEPGGDHGFTDFERYLPQIWRFACPD</sequence>
<dbReference type="SUPFAM" id="SSF53474">
    <property type="entry name" value="alpha/beta-Hydrolases"/>
    <property type="match status" value="1"/>
</dbReference>
<dbReference type="InterPro" id="IPR029058">
    <property type="entry name" value="AB_hydrolase_fold"/>
</dbReference>
<organism evidence="1">
    <name type="scientific">Chitinibacter mangrovi</name>
    <dbReference type="NCBI Taxonomy" id="3153927"/>
    <lineage>
        <taxon>Bacteria</taxon>
        <taxon>Pseudomonadati</taxon>
        <taxon>Pseudomonadota</taxon>
        <taxon>Betaproteobacteria</taxon>
        <taxon>Neisseriales</taxon>
        <taxon>Chitinibacteraceae</taxon>
        <taxon>Chitinibacter</taxon>
    </lineage>
</organism>
<protein>
    <submittedName>
        <fullName evidence="1">YqiA/YcfP family alpha/beta fold hydrolase</fullName>
    </submittedName>
</protein>
<dbReference type="RefSeq" id="WP_348946402.1">
    <property type="nucleotide sequence ID" value="NZ_CP157355.1"/>
</dbReference>
<dbReference type="Pfam" id="PF05728">
    <property type="entry name" value="UPF0227"/>
    <property type="match status" value="1"/>
</dbReference>
<name>A0AAU7FER1_9NEIS</name>
<dbReference type="EMBL" id="CP157355">
    <property type="protein sequence ID" value="XBM02128.1"/>
    <property type="molecule type" value="Genomic_DNA"/>
</dbReference>